<organism evidence="2 3">
    <name type="scientific">Punica granatum</name>
    <name type="common">Pomegranate</name>
    <dbReference type="NCBI Taxonomy" id="22663"/>
    <lineage>
        <taxon>Eukaryota</taxon>
        <taxon>Viridiplantae</taxon>
        <taxon>Streptophyta</taxon>
        <taxon>Embryophyta</taxon>
        <taxon>Tracheophyta</taxon>
        <taxon>Spermatophyta</taxon>
        <taxon>Magnoliopsida</taxon>
        <taxon>eudicotyledons</taxon>
        <taxon>Gunneridae</taxon>
        <taxon>Pentapetalae</taxon>
        <taxon>rosids</taxon>
        <taxon>malvids</taxon>
        <taxon>Myrtales</taxon>
        <taxon>Lythraceae</taxon>
        <taxon>Punica</taxon>
    </lineage>
</organism>
<sequence>MLGRLAGRPPNAGTPAAVDHELRQLMVTKASNRAAVHGTKLPTGDAVDTTWFALDHVQPSHLRRGRPLTAAVPCQPSPEHNHPIKDEVEKEMEKKKEEKEKKRVEIEKAVDSKISSYAAPPAPVK</sequence>
<gene>
    <name evidence="2" type="ORF">CRG98_035203</name>
</gene>
<name>A0A2I0IL37_PUNGR</name>
<protein>
    <submittedName>
        <fullName evidence="2">Uncharacterized protein</fullName>
    </submittedName>
</protein>
<feature type="compositionally biased region" description="Basic and acidic residues" evidence="1">
    <location>
        <begin position="79"/>
        <end position="105"/>
    </location>
</feature>
<evidence type="ECO:0000256" key="1">
    <source>
        <dbReference type="SAM" id="MobiDB-lite"/>
    </source>
</evidence>
<dbReference type="AlphaFoldDB" id="A0A2I0IL37"/>
<dbReference type="EMBL" id="PGOL01002904">
    <property type="protein sequence ID" value="PKI44400.1"/>
    <property type="molecule type" value="Genomic_DNA"/>
</dbReference>
<accession>A0A2I0IL37</accession>
<keyword evidence="3" id="KW-1185">Reference proteome</keyword>
<evidence type="ECO:0000313" key="3">
    <source>
        <dbReference type="Proteomes" id="UP000233551"/>
    </source>
</evidence>
<comment type="caution">
    <text evidence="2">The sequence shown here is derived from an EMBL/GenBank/DDBJ whole genome shotgun (WGS) entry which is preliminary data.</text>
</comment>
<dbReference type="Proteomes" id="UP000233551">
    <property type="component" value="Unassembled WGS sequence"/>
</dbReference>
<evidence type="ECO:0000313" key="2">
    <source>
        <dbReference type="EMBL" id="PKI44400.1"/>
    </source>
</evidence>
<proteinExistence type="predicted"/>
<feature type="region of interest" description="Disordered" evidence="1">
    <location>
        <begin position="69"/>
        <end position="105"/>
    </location>
</feature>
<reference evidence="2 3" key="1">
    <citation type="submission" date="2017-11" db="EMBL/GenBank/DDBJ databases">
        <title>De-novo sequencing of pomegranate (Punica granatum L.) genome.</title>
        <authorList>
            <person name="Akparov Z."/>
            <person name="Amiraslanov A."/>
            <person name="Hajiyeva S."/>
            <person name="Abbasov M."/>
            <person name="Kaur K."/>
            <person name="Hamwieh A."/>
            <person name="Solovyev V."/>
            <person name="Salamov A."/>
            <person name="Braich B."/>
            <person name="Kosarev P."/>
            <person name="Mahmoud A."/>
            <person name="Hajiyev E."/>
            <person name="Babayeva S."/>
            <person name="Izzatullayeva V."/>
            <person name="Mammadov A."/>
            <person name="Mammadov A."/>
            <person name="Sharifova S."/>
            <person name="Ojaghi J."/>
            <person name="Eynullazada K."/>
            <person name="Bayramov B."/>
            <person name="Abdulazimova A."/>
            <person name="Shahmuradov I."/>
        </authorList>
    </citation>
    <scope>NUCLEOTIDE SEQUENCE [LARGE SCALE GENOMIC DNA]</scope>
    <source>
        <strain evidence="3">cv. AG2017</strain>
        <tissue evidence="2">Leaf</tissue>
    </source>
</reference>